<dbReference type="PIRSF" id="PIRSF500136">
    <property type="entry name" value="UDP_ManNAc_DH"/>
    <property type="match status" value="1"/>
</dbReference>
<protein>
    <submittedName>
        <fullName evidence="6">UDP-N-acetyl-D-glucosamine 6-dehydrogenase</fullName>
    </submittedName>
</protein>
<dbReference type="InterPro" id="IPR014027">
    <property type="entry name" value="UDP-Glc/GDP-Man_DH_C"/>
</dbReference>
<dbReference type="AlphaFoldDB" id="A0A6C2UFP1"/>
<dbReference type="InterPro" id="IPR036291">
    <property type="entry name" value="NAD(P)-bd_dom_sf"/>
</dbReference>
<reference evidence="6 7" key="1">
    <citation type="submission" date="2019-04" db="EMBL/GenBank/DDBJ databases">
        <authorList>
            <person name="Van Vliet M D."/>
        </authorList>
    </citation>
    <scope>NUCLEOTIDE SEQUENCE [LARGE SCALE GENOMIC DNA]</scope>
    <source>
        <strain evidence="6 7">F21</strain>
    </source>
</reference>
<dbReference type="GO" id="GO:0051287">
    <property type="term" value="F:NAD binding"/>
    <property type="evidence" value="ECO:0007669"/>
    <property type="project" value="InterPro"/>
</dbReference>
<dbReference type="InterPro" id="IPR036220">
    <property type="entry name" value="UDP-Glc/GDP-Man_DH_C_sf"/>
</dbReference>
<dbReference type="InterPro" id="IPR028359">
    <property type="entry name" value="UDP_ManNAc/GlcNAc_DH"/>
</dbReference>
<dbReference type="EMBL" id="CAAHFH010000001">
    <property type="protein sequence ID" value="VGO18251.1"/>
    <property type="molecule type" value="Genomic_DNA"/>
</dbReference>
<dbReference type="SMART" id="SM00984">
    <property type="entry name" value="UDPG_MGDP_dh_C"/>
    <property type="match status" value="1"/>
</dbReference>
<dbReference type="InterPro" id="IPR001732">
    <property type="entry name" value="UDP-Glc/GDP-Man_DH_N"/>
</dbReference>
<evidence type="ECO:0000256" key="1">
    <source>
        <dbReference type="ARBA" id="ARBA00006601"/>
    </source>
</evidence>
<gene>
    <name evidence="6" type="primary">wbpA</name>
    <name evidence="6" type="ORF">SCARR_00303</name>
</gene>
<dbReference type="InterPro" id="IPR017476">
    <property type="entry name" value="UDP-Glc/GDP-Man"/>
</dbReference>
<dbReference type="PIRSF" id="PIRSF000124">
    <property type="entry name" value="UDPglc_GDPman_dh"/>
    <property type="match status" value="1"/>
</dbReference>
<accession>A0A6C2UFP1</accession>
<evidence type="ECO:0000313" key="6">
    <source>
        <dbReference type="EMBL" id="VGO18251.1"/>
    </source>
</evidence>
<feature type="domain" description="UDP-glucose/GDP-mannose dehydrogenase C-terminal" evidence="5">
    <location>
        <begin position="363"/>
        <end position="466"/>
    </location>
</feature>
<dbReference type="NCBIfam" id="TIGR03026">
    <property type="entry name" value="NDP-sugDHase"/>
    <property type="match status" value="1"/>
</dbReference>
<dbReference type="GO" id="GO:0016628">
    <property type="term" value="F:oxidoreductase activity, acting on the CH-CH group of donors, NAD or NADP as acceptor"/>
    <property type="evidence" value="ECO:0007669"/>
    <property type="project" value="InterPro"/>
</dbReference>
<proteinExistence type="inferred from homology"/>
<dbReference type="RefSeq" id="WP_136059755.1">
    <property type="nucleotide sequence ID" value="NZ_CAAHFH010000001.1"/>
</dbReference>
<evidence type="ECO:0000259" key="5">
    <source>
        <dbReference type="SMART" id="SM00984"/>
    </source>
</evidence>
<dbReference type="PANTHER" id="PTHR43491">
    <property type="entry name" value="UDP-N-ACETYL-D-MANNOSAMINE DEHYDROGENASE"/>
    <property type="match status" value="1"/>
</dbReference>
<dbReference type="InterPro" id="IPR014026">
    <property type="entry name" value="UDP-Glc/GDP-Man_DH_dimer"/>
</dbReference>
<name>A0A6C2UFP1_9BACT</name>
<organism evidence="6 7">
    <name type="scientific">Pontiella sulfatireligans</name>
    <dbReference type="NCBI Taxonomy" id="2750658"/>
    <lineage>
        <taxon>Bacteria</taxon>
        <taxon>Pseudomonadati</taxon>
        <taxon>Kiritimatiellota</taxon>
        <taxon>Kiritimatiellia</taxon>
        <taxon>Kiritimatiellales</taxon>
        <taxon>Pontiellaceae</taxon>
        <taxon>Pontiella</taxon>
    </lineage>
</organism>
<evidence type="ECO:0000313" key="7">
    <source>
        <dbReference type="Proteomes" id="UP000346198"/>
    </source>
</evidence>
<comment type="similarity">
    <text evidence="1 4">Belongs to the UDP-glucose/GDP-mannose dehydrogenase family.</text>
</comment>
<dbReference type="SUPFAM" id="SSF48179">
    <property type="entry name" value="6-phosphogluconate dehydrogenase C-terminal domain-like"/>
    <property type="match status" value="1"/>
</dbReference>
<dbReference type="Gene3D" id="3.40.50.720">
    <property type="entry name" value="NAD(P)-binding Rossmann-like Domain"/>
    <property type="match status" value="3"/>
</dbReference>
<dbReference type="GO" id="GO:0000271">
    <property type="term" value="P:polysaccharide biosynthetic process"/>
    <property type="evidence" value="ECO:0007669"/>
    <property type="project" value="InterPro"/>
</dbReference>
<dbReference type="Pfam" id="PF00984">
    <property type="entry name" value="UDPG_MGDP_dh"/>
    <property type="match status" value="1"/>
</dbReference>
<dbReference type="InterPro" id="IPR008927">
    <property type="entry name" value="6-PGluconate_DH-like_C_sf"/>
</dbReference>
<keyword evidence="2" id="KW-0560">Oxidoreductase</keyword>
<evidence type="ECO:0000256" key="4">
    <source>
        <dbReference type="PIRNR" id="PIRNR000124"/>
    </source>
</evidence>
<dbReference type="Pfam" id="PF03721">
    <property type="entry name" value="UDPG_MGDP_dh_N"/>
    <property type="match status" value="1"/>
</dbReference>
<dbReference type="Pfam" id="PF03720">
    <property type="entry name" value="UDPG_MGDP_dh_C"/>
    <property type="match status" value="1"/>
</dbReference>
<dbReference type="GO" id="GO:0016616">
    <property type="term" value="F:oxidoreductase activity, acting on the CH-OH group of donors, NAD or NADP as acceptor"/>
    <property type="evidence" value="ECO:0007669"/>
    <property type="project" value="InterPro"/>
</dbReference>
<evidence type="ECO:0000256" key="3">
    <source>
        <dbReference type="ARBA" id="ARBA00023027"/>
    </source>
</evidence>
<dbReference type="SUPFAM" id="SSF51735">
    <property type="entry name" value="NAD(P)-binding Rossmann-fold domains"/>
    <property type="match status" value="1"/>
</dbReference>
<evidence type="ECO:0000256" key="2">
    <source>
        <dbReference type="ARBA" id="ARBA00023002"/>
    </source>
</evidence>
<dbReference type="Proteomes" id="UP000346198">
    <property type="component" value="Unassembled WGS sequence"/>
</dbReference>
<sequence length="473" mass="51534">MKTNNPQQTTVNFDLGNVQIGIIGLGYVGLPLAVEFGKKFPTIGFDINEARVDELKGGTDSTLECSTEELASAKHLAFTTDISKLQTANCYIVTVPTPVDNSNRPDLTPLIKASETVGKVISKGDVVIYESTVYPGATEEDCIPVVEKVSGLKYISSDPSPSPSDLCPPSSLRAVTLSEPEADLCAPEGAGFYAGYSPERINPGDKVRRLTNIVKITSGSTPETADYVDALYRSILTVETHKAPSIKVAEAAKVIENTQRDVNIALVNELAMIFNRIGIDTLDVLEAAGSKWNFLPFRPGLVGGHCIGVDPYYLSFKAQQAGYYPELISAQRRINDHMGQFVVDETVKLMLKKKITVNGAKVLVLGITFKENCPDVRNTRVVDIVHAFEGYGSDVTIYDPWASPEEVNREYGLTIRGQKTEISGQKFDCVVLAVAHDEFAAMSATDFKALCAEQNVIYDIKNVLPRELVDARL</sequence>
<keyword evidence="7" id="KW-1185">Reference proteome</keyword>
<dbReference type="SUPFAM" id="SSF52413">
    <property type="entry name" value="UDP-glucose/GDP-mannose dehydrogenase C-terminal domain"/>
    <property type="match status" value="1"/>
</dbReference>
<dbReference type="PANTHER" id="PTHR43491:SF2">
    <property type="entry name" value="UDP-N-ACETYL-D-MANNOSAMINE DEHYDROGENASE"/>
    <property type="match status" value="1"/>
</dbReference>
<keyword evidence="3" id="KW-0520">NAD</keyword>